<protein>
    <submittedName>
        <fullName evidence="2">Uncharacterized protein</fullName>
    </submittedName>
</protein>
<dbReference type="Proteomes" id="UP000800096">
    <property type="component" value="Unassembled WGS sequence"/>
</dbReference>
<keyword evidence="3" id="KW-1185">Reference proteome</keyword>
<sequence length="415" mass="45157">MHALCATFGCVCSNDTHLDSCLLGILGREACALGAETAKIAALDPEVSGFLFHARLLIGSGEDCGLLWWLVRGAPMKLCASSGTPLHFWHRGGKRESNSAQQTCCFVAPAETAISMSVAAEWAILQHAKVGESVGLEQDIAALHNLVALAVVELQRVSECPWDIKLASLLQSKLALQLTESALPATNIVLTHHLSTLHCPYRQGRRQSVRKCEQHPAWTASQYAGTYPRLTCTSRCSTFSCAASVSPRTAQLEHADFDRRLTASAPPATSLLSRLWVLPARAASSIECLFPPWAVQRQKSPELFSISRPQAPGVNEYDIREVFASAPGGDAAHPVHSYCAVLAQQERCEQYFARFCPLFLKTQAATASPATRAMMALSRPPRYRDSTSSLRFAMHDSDKEHASPAPAALTQTRHR</sequence>
<evidence type="ECO:0000313" key="3">
    <source>
        <dbReference type="Proteomes" id="UP000800096"/>
    </source>
</evidence>
<proteinExistence type="predicted"/>
<gene>
    <name evidence="2" type="ORF">BDU57DRAFT_529580</name>
</gene>
<reference evidence="2" key="1">
    <citation type="journal article" date="2020" name="Stud. Mycol.">
        <title>101 Dothideomycetes genomes: a test case for predicting lifestyles and emergence of pathogens.</title>
        <authorList>
            <person name="Haridas S."/>
            <person name="Albert R."/>
            <person name="Binder M."/>
            <person name="Bloem J."/>
            <person name="Labutti K."/>
            <person name="Salamov A."/>
            <person name="Andreopoulos B."/>
            <person name="Baker S."/>
            <person name="Barry K."/>
            <person name="Bills G."/>
            <person name="Bluhm B."/>
            <person name="Cannon C."/>
            <person name="Castanera R."/>
            <person name="Culley D."/>
            <person name="Daum C."/>
            <person name="Ezra D."/>
            <person name="Gonzalez J."/>
            <person name="Henrissat B."/>
            <person name="Kuo A."/>
            <person name="Liang C."/>
            <person name="Lipzen A."/>
            <person name="Lutzoni F."/>
            <person name="Magnuson J."/>
            <person name="Mondo S."/>
            <person name="Nolan M."/>
            <person name="Ohm R."/>
            <person name="Pangilinan J."/>
            <person name="Park H.-J."/>
            <person name="Ramirez L."/>
            <person name="Alfaro M."/>
            <person name="Sun H."/>
            <person name="Tritt A."/>
            <person name="Yoshinaga Y."/>
            <person name="Zwiers L.-H."/>
            <person name="Turgeon B."/>
            <person name="Goodwin S."/>
            <person name="Spatafora J."/>
            <person name="Crous P."/>
            <person name="Grigoriev I."/>
        </authorList>
    </citation>
    <scope>NUCLEOTIDE SEQUENCE</scope>
    <source>
        <strain evidence="2">HMLAC05119</strain>
    </source>
</reference>
<dbReference type="AlphaFoldDB" id="A0A6A5QR92"/>
<name>A0A6A5QR92_AMPQU</name>
<evidence type="ECO:0000256" key="1">
    <source>
        <dbReference type="SAM" id="MobiDB-lite"/>
    </source>
</evidence>
<dbReference type="EMBL" id="ML979135">
    <property type="protein sequence ID" value="KAF1916527.1"/>
    <property type="molecule type" value="Genomic_DNA"/>
</dbReference>
<accession>A0A6A5QR92</accession>
<evidence type="ECO:0000313" key="2">
    <source>
        <dbReference type="EMBL" id="KAF1916527.1"/>
    </source>
</evidence>
<feature type="region of interest" description="Disordered" evidence="1">
    <location>
        <begin position="395"/>
        <end position="415"/>
    </location>
</feature>
<organism evidence="2 3">
    <name type="scientific">Ampelomyces quisqualis</name>
    <name type="common">Powdery mildew agent</name>
    <dbReference type="NCBI Taxonomy" id="50730"/>
    <lineage>
        <taxon>Eukaryota</taxon>
        <taxon>Fungi</taxon>
        <taxon>Dikarya</taxon>
        <taxon>Ascomycota</taxon>
        <taxon>Pezizomycotina</taxon>
        <taxon>Dothideomycetes</taxon>
        <taxon>Pleosporomycetidae</taxon>
        <taxon>Pleosporales</taxon>
        <taxon>Pleosporineae</taxon>
        <taxon>Phaeosphaeriaceae</taxon>
        <taxon>Ampelomyces</taxon>
    </lineage>
</organism>